<reference evidence="9 11" key="2">
    <citation type="submission" date="2018-02" db="EMBL/GenBank/DDBJ databases">
        <title>Bacteriophage NCPPB3778 and a type I-E CRISPR drive the evolution of the US Biological Select Agent, Rathayibacter toxicus.</title>
        <authorList>
            <person name="Davis E.W.II."/>
            <person name="Tabima J.F."/>
            <person name="Weisberg A.J."/>
            <person name="Lopes L.D."/>
            <person name="Wiseman M.S."/>
            <person name="Wiseman M.S."/>
            <person name="Pupko T."/>
            <person name="Belcher M.S."/>
            <person name="Sechler A.J."/>
            <person name="Tancos M.A."/>
            <person name="Schroeder B.K."/>
            <person name="Murray T.D."/>
            <person name="Luster D.G."/>
            <person name="Schneider W.L."/>
            <person name="Rogers E."/>
            <person name="Andreote F.D."/>
            <person name="Grunwald N.J."/>
            <person name="Putnam M.L."/>
            <person name="Chang J.H."/>
        </authorList>
    </citation>
    <scope>NUCLEOTIDE SEQUENCE [LARGE SCALE GENOMIC DNA]</scope>
    <source>
        <strain evidence="9 11">FH99</strain>
    </source>
</reference>
<dbReference type="InterPro" id="IPR019818">
    <property type="entry name" value="IsoCit/isopropylmalate_DH_CS"/>
</dbReference>
<comment type="cofactor">
    <cofactor evidence="2">
        <name>Mg(2+)</name>
        <dbReference type="ChEBI" id="CHEBI:18420"/>
    </cofactor>
</comment>
<evidence type="ECO:0000313" key="10">
    <source>
        <dbReference type="Proteomes" id="UP000052979"/>
    </source>
</evidence>
<dbReference type="EMBL" id="LBFI01000010">
    <property type="protein sequence ID" value="KKM47056.1"/>
    <property type="molecule type" value="Genomic_DNA"/>
</dbReference>
<evidence type="ECO:0000256" key="5">
    <source>
        <dbReference type="ARBA" id="ARBA00023027"/>
    </source>
</evidence>
<reference evidence="8 10" key="1">
    <citation type="submission" date="2015-04" db="EMBL/GenBank/DDBJ databases">
        <title>Draft genome sequence of Rathayibacter toxicus strain FH-142 (AKA 70134 or CS 32), a Western Australian isolate.</title>
        <authorList>
            <consortium name="Consortium for Microbial Forensics and Genomics (microFORGE)"/>
            <person name="Knight B.M."/>
            <person name="Roberts D.P."/>
            <person name="Lin D."/>
            <person name="Hari K."/>
            <person name="Fletcher J."/>
            <person name="Melcher U."/>
            <person name="Blagden T."/>
            <person name="Luster D.G."/>
            <person name="Sechler A.J."/>
            <person name="Schneider W.L."/>
            <person name="Winegar R.A."/>
        </authorList>
    </citation>
    <scope>NUCLEOTIDE SEQUENCE [LARGE SCALE GENOMIC DNA]</scope>
    <source>
        <strain evidence="8 10">FH142</strain>
    </source>
</reference>
<feature type="domain" description="Isopropylmalate dehydrogenase-like" evidence="7">
    <location>
        <begin position="8"/>
        <end position="360"/>
    </location>
</feature>
<dbReference type="Pfam" id="PF00180">
    <property type="entry name" value="Iso_dh"/>
    <property type="match status" value="1"/>
</dbReference>
<dbReference type="PROSITE" id="PS00470">
    <property type="entry name" value="IDH_IMDH"/>
    <property type="match status" value="1"/>
</dbReference>
<dbReference type="PANTHER" id="PTHR43275">
    <property type="entry name" value="D-MALATE DEHYDROGENASE [DECARBOXYLATING]"/>
    <property type="match status" value="1"/>
</dbReference>
<dbReference type="GO" id="GO:0000287">
    <property type="term" value="F:magnesium ion binding"/>
    <property type="evidence" value="ECO:0007669"/>
    <property type="project" value="InterPro"/>
</dbReference>
<dbReference type="KEGG" id="rtc:APU90_06180"/>
<proteinExistence type="predicted"/>
<dbReference type="OrthoDB" id="5289857at2"/>
<dbReference type="GO" id="GO:0016616">
    <property type="term" value="F:oxidoreductase activity, acting on the CH-OH group of donors, NAD or NADP as acceptor"/>
    <property type="evidence" value="ECO:0007669"/>
    <property type="project" value="InterPro"/>
</dbReference>
<evidence type="ECO:0000256" key="4">
    <source>
        <dbReference type="ARBA" id="ARBA00023002"/>
    </source>
</evidence>
<evidence type="ECO:0000256" key="3">
    <source>
        <dbReference type="ARBA" id="ARBA00022723"/>
    </source>
</evidence>
<dbReference type="SMART" id="SM01329">
    <property type="entry name" value="Iso_dh"/>
    <property type="match status" value="1"/>
</dbReference>
<dbReference type="SUPFAM" id="SSF53659">
    <property type="entry name" value="Isocitrate/Isopropylmalate dehydrogenase-like"/>
    <property type="match status" value="1"/>
</dbReference>
<keyword evidence="4" id="KW-0560">Oxidoreductase</keyword>
<dbReference type="AlphaFoldDB" id="A0A0C5BQB2"/>
<evidence type="ECO:0000313" key="8">
    <source>
        <dbReference type="EMBL" id="KKM47056.1"/>
    </source>
</evidence>
<dbReference type="PATRIC" id="fig|145458.7.peg.64"/>
<dbReference type="InterPro" id="IPR050501">
    <property type="entry name" value="ICDH/IPMDH"/>
</dbReference>
<dbReference type="PANTHER" id="PTHR43275:SF1">
    <property type="entry name" value="D-MALATE DEHYDROGENASE [DECARBOXYLATING]"/>
    <property type="match status" value="1"/>
</dbReference>
<evidence type="ECO:0000313" key="11">
    <source>
        <dbReference type="Proteomes" id="UP000237966"/>
    </source>
</evidence>
<comment type="cofactor">
    <cofactor evidence="1">
        <name>Mn(2+)</name>
        <dbReference type="ChEBI" id="CHEBI:29035"/>
    </cofactor>
</comment>
<dbReference type="STRING" id="145458.APU90_06180"/>
<dbReference type="EMBL" id="PSWU01000001">
    <property type="protein sequence ID" value="PPI17072.1"/>
    <property type="molecule type" value="Genomic_DNA"/>
</dbReference>
<keyword evidence="10" id="KW-1185">Reference proteome</keyword>
<comment type="caution">
    <text evidence="8">The sequence shown here is derived from an EMBL/GenBank/DDBJ whole genome shotgun (WGS) entry which is preliminary data.</text>
</comment>
<dbReference type="Gene3D" id="3.40.718.10">
    <property type="entry name" value="Isopropylmalate Dehydrogenase"/>
    <property type="match status" value="1"/>
</dbReference>
<dbReference type="Proteomes" id="UP000237966">
    <property type="component" value="Unassembled WGS sequence"/>
</dbReference>
<evidence type="ECO:0000256" key="2">
    <source>
        <dbReference type="ARBA" id="ARBA00001946"/>
    </source>
</evidence>
<dbReference type="GO" id="GO:0051287">
    <property type="term" value="F:NAD binding"/>
    <property type="evidence" value="ECO:0007669"/>
    <property type="project" value="InterPro"/>
</dbReference>
<evidence type="ECO:0000259" key="7">
    <source>
        <dbReference type="SMART" id="SM01329"/>
    </source>
</evidence>
<dbReference type="RefSeq" id="WP_027692267.1">
    <property type="nucleotide sequence ID" value="NZ_CP010848.1"/>
</dbReference>
<name>A0A0C5BQB2_9MICO</name>
<keyword evidence="3" id="KW-0479">Metal-binding</keyword>
<protein>
    <submittedName>
        <fullName evidence="9">Isocitrate/isopropylmalate dehydrogenase family protein</fullName>
    </submittedName>
</protein>
<keyword evidence="6" id="KW-0464">Manganese</keyword>
<evidence type="ECO:0000256" key="6">
    <source>
        <dbReference type="ARBA" id="ARBA00023211"/>
    </source>
</evidence>
<evidence type="ECO:0000313" key="9">
    <source>
        <dbReference type="EMBL" id="PPI17072.1"/>
    </source>
</evidence>
<evidence type="ECO:0000256" key="1">
    <source>
        <dbReference type="ARBA" id="ARBA00001936"/>
    </source>
</evidence>
<sequence>MNNTKARSIAVLPGDGIGPEVISEALPVLNTVGIKLDLKFGEIGWKCWQEQANPVPEATWKIIRESDATLLGAITSKPAREAEEELPPQFRSNSLKYVSPVVQLRQKLSLTANYRPVFDLRRSLFDFVVIRENTEGLYSGIDEFPVSDALWPVISQHPNVVASSRHGVSVSIRLQTWTALSTVIEKGFILAKNRKKLLTIADKPNVLRQSSQLIREVVEKISTDYPEVDVEILNVDAVAMWMVTRPSRFDVIVAENMFGDILSDVGAGVMGGLGLAPSGNIGLQHAYFEPVHGSAPHMAGQGKANPMAMFLTIAALLDYLKETDKANLIRNAVQAVLRNGKILTYDLGGESSTSQVADAVLEAVTIGANK</sequence>
<dbReference type="InterPro" id="IPR024084">
    <property type="entry name" value="IsoPropMal-DH-like_dom"/>
</dbReference>
<accession>A0A0C5BQB2</accession>
<keyword evidence="5" id="KW-0520">NAD</keyword>
<dbReference type="GeneID" id="93666171"/>
<dbReference type="Proteomes" id="UP000052979">
    <property type="component" value="Unassembled WGS sequence"/>
</dbReference>
<organism evidence="8 10">
    <name type="scientific">Rathayibacter toxicus</name>
    <dbReference type="NCBI Taxonomy" id="145458"/>
    <lineage>
        <taxon>Bacteria</taxon>
        <taxon>Bacillati</taxon>
        <taxon>Actinomycetota</taxon>
        <taxon>Actinomycetes</taxon>
        <taxon>Micrococcales</taxon>
        <taxon>Microbacteriaceae</taxon>
        <taxon>Rathayibacter</taxon>
    </lineage>
</organism>
<dbReference type="KEGG" id="rtx:TI83_00300"/>
<gene>
    <name evidence="9" type="ORF">C5C51_00100</name>
    <name evidence="8" type="ORF">VT73_00855</name>
</gene>